<evidence type="ECO:0000259" key="7">
    <source>
        <dbReference type="Pfam" id="PF00149"/>
    </source>
</evidence>
<comment type="similarity">
    <text evidence="1 6">Belongs to the SbcD family.</text>
</comment>
<proteinExistence type="inferred from homology"/>
<dbReference type="Pfam" id="PF00149">
    <property type="entry name" value="Metallophos"/>
    <property type="match status" value="1"/>
</dbReference>
<dbReference type="SUPFAM" id="SSF56300">
    <property type="entry name" value="Metallo-dependent phosphatases"/>
    <property type="match status" value="1"/>
</dbReference>
<sequence>MKILHTSDWHLGRTLHGADLTCAFETWCDHVVRLADEVDAVLISGDVFDRGVPPVAMVSLLSRTLHELVARTQVVITSGNHDSARRLGFASDLLKEGLTMRTRSADAGVPIPLKDSDGNVGAIVYGIPYLEPDIARVELAEGEELLDRSHEAVIRAALGRIRKDIESGEYAGLDVPRIVMAHAFIVGGEPSESERDLHIGGVDSAPSRIFDLGLDLPGGGVDYVALGHLHGPQKVGGDAPMMRYSGSPVAFSFSEEHHKKSSTIVDFENRHAPQVRLVPAPVERPLVTLRGTFEELTSGEHAMEAGAYVRAFVTDDSRPNNLVARMTKVFPYLLECQHTPASRTQRRATIEAVKNDPVTVIGDFFDAAGGRPITDEERALLTKAWEAVAKENEK</sequence>
<keyword evidence="3 6" id="KW-0540">Nuclease</keyword>
<gene>
    <name evidence="6" type="primary">sbcD</name>
    <name evidence="8" type="ORF">J2S49_000610</name>
</gene>
<evidence type="ECO:0000313" key="8">
    <source>
        <dbReference type="EMBL" id="MDP9800534.1"/>
    </source>
</evidence>
<dbReference type="InterPro" id="IPR029052">
    <property type="entry name" value="Metallo-depent_PP-like"/>
</dbReference>
<evidence type="ECO:0000256" key="6">
    <source>
        <dbReference type="RuleBase" id="RU363069"/>
    </source>
</evidence>
<organism evidence="8 9">
    <name type="scientific">Arcanobacterium wilhelmae</name>
    <dbReference type="NCBI Taxonomy" id="1803177"/>
    <lineage>
        <taxon>Bacteria</taxon>
        <taxon>Bacillati</taxon>
        <taxon>Actinomycetota</taxon>
        <taxon>Actinomycetes</taxon>
        <taxon>Actinomycetales</taxon>
        <taxon>Actinomycetaceae</taxon>
        <taxon>Arcanobacterium</taxon>
    </lineage>
</organism>
<dbReference type="InterPro" id="IPR004843">
    <property type="entry name" value="Calcineurin-like_PHP"/>
</dbReference>
<evidence type="ECO:0000256" key="5">
    <source>
        <dbReference type="ARBA" id="ARBA00022839"/>
    </source>
</evidence>
<protein>
    <recommendedName>
        <fullName evidence="2 6">Nuclease SbcCD subunit D</fullName>
    </recommendedName>
</protein>
<evidence type="ECO:0000256" key="4">
    <source>
        <dbReference type="ARBA" id="ARBA00022801"/>
    </source>
</evidence>
<dbReference type="CDD" id="cd00840">
    <property type="entry name" value="MPP_Mre11_N"/>
    <property type="match status" value="1"/>
</dbReference>
<comment type="caution">
    <text evidence="8">The sequence shown here is derived from an EMBL/GenBank/DDBJ whole genome shotgun (WGS) entry which is preliminary data.</text>
</comment>
<keyword evidence="6" id="KW-0233">DNA recombination</keyword>
<keyword evidence="9" id="KW-1185">Reference proteome</keyword>
<dbReference type="InterPro" id="IPR041796">
    <property type="entry name" value="Mre11_N"/>
</dbReference>
<dbReference type="GO" id="GO:0004527">
    <property type="term" value="F:exonuclease activity"/>
    <property type="evidence" value="ECO:0007669"/>
    <property type="project" value="UniProtKB-KW"/>
</dbReference>
<keyword evidence="4 6" id="KW-0378">Hydrolase</keyword>
<dbReference type="NCBIfam" id="TIGR00619">
    <property type="entry name" value="sbcd"/>
    <property type="match status" value="1"/>
</dbReference>
<feature type="domain" description="Calcineurin-like phosphoesterase" evidence="7">
    <location>
        <begin position="1"/>
        <end position="232"/>
    </location>
</feature>
<dbReference type="PANTHER" id="PTHR30337:SF0">
    <property type="entry name" value="NUCLEASE SBCCD SUBUNIT D"/>
    <property type="match status" value="1"/>
</dbReference>
<comment type="function">
    <text evidence="6">SbcCD cleaves DNA hairpin structures. These structures can inhibit DNA replication and are intermediates in certain DNA recombination reactions. The complex acts as a 3'-&gt;5' double strand exonuclease that can open hairpins. It also has a 5' single-strand endonuclease activity.</text>
</comment>
<dbReference type="Proteomes" id="UP001235966">
    <property type="component" value="Unassembled WGS sequence"/>
</dbReference>
<dbReference type="InterPro" id="IPR004593">
    <property type="entry name" value="SbcD"/>
</dbReference>
<keyword evidence="6" id="KW-0255">Endonuclease</keyword>
<keyword evidence="6" id="KW-0235">DNA replication</keyword>
<evidence type="ECO:0000256" key="2">
    <source>
        <dbReference type="ARBA" id="ARBA00013365"/>
    </source>
</evidence>
<dbReference type="PANTHER" id="PTHR30337">
    <property type="entry name" value="COMPONENT OF ATP-DEPENDENT DSDNA EXONUCLEASE"/>
    <property type="match status" value="1"/>
</dbReference>
<dbReference type="Gene3D" id="3.60.21.10">
    <property type="match status" value="1"/>
</dbReference>
<reference evidence="8 9" key="1">
    <citation type="submission" date="2023-07" db="EMBL/GenBank/DDBJ databases">
        <title>Sequencing the genomes of 1000 actinobacteria strains.</title>
        <authorList>
            <person name="Klenk H.-P."/>
        </authorList>
    </citation>
    <scope>NUCLEOTIDE SEQUENCE [LARGE SCALE GENOMIC DNA]</scope>
    <source>
        <strain evidence="8 9">DSM 102162</strain>
    </source>
</reference>
<evidence type="ECO:0000313" key="9">
    <source>
        <dbReference type="Proteomes" id="UP001235966"/>
    </source>
</evidence>
<evidence type="ECO:0000256" key="3">
    <source>
        <dbReference type="ARBA" id="ARBA00022722"/>
    </source>
</evidence>
<evidence type="ECO:0000256" key="1">
    <source>
        <dbReference type="ARBA" id="ARBA00010555"/>
    </source>
</evidence>
<keyword evidence="5 6" id="KW-0269">Exonuclease</keyword>
<comment type="subunit">
    <text evidence="6">Heterodimer of SbcC and SbcD.</text>
</comment>
<dbReference type="EMBL" id="JAUSQW010000001">
    <property type="protein sequence ID" value="MDP9800534.1"/>
    <property type="molecule type" value="Genomic_DNA"/>
</dbReference>
<dbReference type="RefSeq" id="WP_278057905.1">
    <property type="nucleotide sequence ID" value="NZ_CP121247.1"/>
</dbReference>
<accession>A0ABT9N9Z5</accession>
<dbReference type="InterPro" id="IPR050535">
    <property type="entry name" value="DNA_Repair-Maintenance_Comp"/>
</dbReference>
<name>A0ABT9N9Z5_9ACTO</name>